<protein>
    <submittedName>
        <fullName evidence="1">Uncharacterized protein</fullName>
    </submittedName>
</protein>
<sequence length="163" mass="17542">MFPLDRPLVLSERTAPCAPSTSRAGLENRVFGSRSLGAACGSRCSSNYTSFHVPGRSFDSRRRAGSPAARPSARFLSTLRLGRDLSSSARPRRVRCALCRRGRAALPARPANTLDPFRVFTSFGAAARGSDAAFAVAGSRRRRTLSSRAHITLGRLTVMYSGP</sequence>
<dbReference type="Proteomes" id="UP000299102">
    <property type="component" value="Unassembled WGS sequence"/>
</dbReference>
<comment type="caution">
    <text evidence="1">The sequence shown here is derived from an EMBL/GenBank/DDBJ whole genome shotgun (WGS) entry which is preliminary data.</text>
</comment>
<evidence type="ECO:0000313" key="2">
    <source>
        <dbReference type="Proteomes" id="UP000299102"/>
    </source>
</evidence>
<keyword evidence="2" id="KW-1185">Reference proteome</keyword>
<name>A0A4C1YVL8_EUMVA</name>
<proteinExistence type="predicted"/>
<accession>A0A4C1YVL8</accession>
<organism evidence="1 2">
    <name type="scientific">Eumeta variegata</name>
    <name type="common">Bagworm moth</name>
    <name type="synonym">Eumeta japonica</name>
    <dbReference type="NCBI Taxonomy" id="151549"/>
    <lineage>
        <taxon>Eukaryota</taxon>
        <taxon>Metazoa</taxon>
        <taxon>Ecdysozoa</taxon>
        <taxon>Arthropoda</taxon>
        <taxon>Hexapoda</taxon>
        <taxon>Insecta</taxon>
        <taxon>Pterygota</taxon>
        <taxon>Neoptera</taxon>
        <taxon>Endopterygota</taxon>
        <taxon>Lepidoptera</taxon>
        <taxon>Glossata</taxon>
        <taxon>Ditrysia</taxon>
        <taxon>Tineoidea</taxon>
        <taxon>Psychidae</taxon>
        <taxon>Oiketicinae</taxon>
        <taxon>Eumeta</taxon>
    </lineage>
</organism>
<gene>
    <name evidence="1" type="ORF">EVAR_102441_1</name>
</gene>
<dbReference type="EMBL" id="BGZK01001465">
    <property type="protein sequence ID" value="GBP80511.1"/>
    <property type="molecule type" value="Genomic_DNA"/>
</dbReference>
<dbReference type="AlphaFoldDB" id="A0A4C1YVL8"/>
<evidence type="ECO:0000313" key="1">
    <source>
        <dbReference type="EMBL" id="GBP80511.1"/>
    </source>
</evidence>
<reference evidence="1 2" key="1">
    <citation type="journal article" date="2019" name="Commun. Biol.">
        <title>The bagworm genome reveals a unique fibroin gene that provides high tensile strength.</title>
        <authorList>
            <person name="Kono N."/>
            <person name="Nakamura H."/>
            <person name="Ohtoshi R."/>
            <person name="Tomita M."/>
            <person name="Numata K."/>
            <person name="Arakawa K."/>
        </authorList>
    </citation>
    <scope>NUCLEOTIDE SEQUENCE [LARGE SCALE GENOMIC DNA]</scope>
</reference>